<keyword evidence="8" id="KW-0324">Glycolysis</keyword>
<evidence type="ECO:0000256" key="5">
    <source>
        <dbReference type="ARBA" id="ARBA00013068"/>
    </source>
</evidence>
<keyword evidence="6" id="KW-0479">Metal-binding</keyword>
<evidence type="ECO:0000256" key="6">
    <source>
        <dbReference type="ARBA" id="ARBA00022723"/>
    </source>
</evidence>
<reference evidence="11 12" key="1">
    <citation type="journal article" date="2024" name="Microbiol. Resour. Announc.">
        <title>Genome annotations for the ascomycete fungi Trichoderma harzianum, Trichoderma aggressivum, and Purpureocillium lilacinum.</title>
        <authorList>
            <person name="Beijen E.P.W."/>
            <person name="Ohm R.A."/>
        </authorList>
    </citation>
    <scope>NUCLEOTIDE SEQUENCE [LARGE SCALE GENOMIC DNA]</scope>
    <source>
        <strain evidence="11 12">CBS 150709</strain>
    </source>
</reference>
<dbReference type="Proteomes" id="UP001287286">
    <property type="component" value="Unassembled WGS sequence"/>
</dbReference>
<keyword evidence="12" id="KW-1185">Reference proteome</keyword>
<evidence type="ECO:0000256" key="8">
    <source>
        <dbReference type="ARBA" id="ARBA00023152"/>
    </source>
</evidence>
<dbReference type="PROSITE" id="PS00806">
    <property type="entry name" value="ALDOLASE_CLASS_II_2"/>
    <property type="match status" value="1"/>
</dbReference>
<dbReference type="InterPro" id="IPR013785">
    <property type="entry name" value="Aldolase_TIM"/>
</dbReference>
<comment type="pathway">
    <text evidence="3">Carbohydrate degradation; glycolysis; D-glyceraldehyde 3-phosphate and glycerone phosphate from D-glucose: step 4/4.</text>
</comment>
<dbReference type="Pfam" id="PF01116">
    <property type="entry name" value="F_bP_aldolase"/>
    <property type="match status" value="1"/>
</dbReference>
<dbReference type="InterPro" id="IPR000771">
    <property type="entry name" value="FBA_II"/>
</dbReference>
<dbReference type="PROSITE" id="PS00602">
    <property type="entry name" value="ALDOLASE_CLASS_II_1"/>
    <property type="match status" value="1"/>
</dbReference>
<evidence type="ECO:0000256" key="4">
    <source>
        <dbReference type="ARBA" id="ARBA00005812"/>
    </source>
</evidence>
<keyword evidence="9" id="KW-0456">Lyase</keyword>
<evidence type="ECO:0000256" key="1">
    <source>
        <dbReference type="ARBA" id="ARBA00000441"/>
    </source>
</evidence>
<dbReference type="PANTHER" id="PTHR30559">
    <property type="entry name" value="FRUCTOSE-BISPHOSPHATE ALDOLASE CLASS 2"/>
    <property type="match status" value="1"/>
</dbReference>
<evidence type="ECO:0000256" key="10">
    <source>
        <dbReference type="SAM" id="MobiDB-lite"/>
    </source>
</evidence>
<evidence type="ECO:0000256" key="9">
    <source>
        <dbReference type="ARBA" id="ARBA00023239"/>
    </source>
</evidence>
<evidence type="ECO:0000313" key="12">
    <source>
        <dbReference type="Proteomes" id="UP001287286"/>
    </source>
</evidence>
<dbReference type="NCBIfam" id="TIGR00167">
    <property type="entry name" value="cbbA"/>
    <property type="match status" value="1"/>
</dbReference>
<dbReference type="Gene3D" id="3.20.20.70">
    <property type="entry name" value="Aldolase class I"/>
    <property type="match status" value="1"/>
</dbReference>
<feature type="compositionally biased region" description="Low complexity" evidence="10">
    <location>
        <begin position="139"/>
        <end position="148"/>
    </location>
</feature>
<feature type="region of interest" description="Disordered" evidence="10">
    <location>
        <begin position="203"/>
        <end position="238"/>
    </location>
</feature>
<comment type="cofactor">
    <cofactor evidence="2">
        <name>Zn(2+)</name>
        <dbReference type="ChEBI" id="CHEBI:29105"/>
    </cofactor>
</comment>
<dbReference type="EC" id="4.1.2.13" evidence="5"/>
<evidence type="ECO:0000256" key="7">
    <source>
        <dbReference type="ARBA" id="ARBA00022833"/>
    </source>
</evidence>
<proteinExistence type="inferred from homology"/>
<keyword evidence="7" id="KW-0862">Zinc</keyword>
<evidence type="ECO:0000256" key="3">
    <source>
        <dbReference type="ARBA" id="ARBA00004714"/>
    </source>
</evidence>
<dbReference type="EMBL" id="JAWRVI010000030">
    <property type="protein sequence ID" value="KAK4087692.1"/>
    <property type="molecule type" value="Genomic_DNA"/>
</dbReference>
<dbReference type="InterPro" id="IPR006411">
    <property type="entry name" value="Fruct_bisP_bact"/>
</dbReference>
<organism evidence="11 12">
    <name type="scientific">Purpureocillium lilacinum</name>
    <name type="common">Paecilomyces lilacinus</name>
    <dbReference type="NCBI Taxonomy" id="33203"/>
    <lineage>
        <taxon>Eukaryota</taxon>
        <taxon>Fungi</taxon>
        <taxon>Dikarya</taxon>
        <taxon>Ascomycota</taxon>
        <taxon>Pezizomycotina</taxon>
        <taxon>Sordariomycetes</taxon>
        <taxon>Hypocreomycetidae</taxon>
        <taxon>Hypocreales</taxon>
        <taxon>Ophiocordycipitaceae</taxon>
        <taxon>Purpureocillium</taxon>
    </lineage>
</organism>
<comment type="caution">
    <text evidence="11">The sequence shown here is derived from an EMBL/GenBank/DDBJ whole genome shotgun (WGS) entry which is preliminary data.</text>
</comment>
<feature type="region of interest" description="Disordered" evidence="10">
    <location>
        <begin position="125"/>
        <end position="148"/>
    </location>
</feature>
<dbReference type="SUPFAM" id="SSF51569">
    <property type="entry name" value="Aldolase"/>
    <property type="match status" value="1"/>
</dbReference>
<gene>
    <name evidence="11" type="ORF">Purlil1_8023</name>
</gene>
<name>A0ABR0BUJ2_PURLI</name>
<accession>A0ABR0BUJ2</accession>
<dbReference type="CDD" id="cd00946">
    <property type="entry name" value="FBP_aldolase_IIA"/>
    <property type="match status" value="1"/>
</dbReference>
<dbReference type="NCBIfam" id="TIGR01520">
    <property type="entry name" value="FruBisAldo_II_A"/>
    <property type="match status" value="1"/>
</dbReference>
<dbReference type="NCBIfam" id="NF006628">
    <property type="entry name" value="PRK09197.1"/>
    <property type="match status" value="1"/>
</dbReference>
<evidence type="ECO:0000256" key="2">
    <source>
        <dbReference type="ARBA" id="ARBA00001947"/>
    </source>
</evidence>
<comment type="catalytic activity">
    <reaction evidence="1">
        <text>beta-D-fructose 1,6-bisphosphate = D-glyceraldehyde 3-phosphate + dihydroxyacetone phosphate</text>
        <dbReference type="Rhea" id="RHEA:14729"/>
        <dbReference type="ChEBI" id="CHEBI:32966"/>
        <dbReference type="ChEBI" id="CHEBI:57642"/>
        <dbReference type="ChEBI" id="CHEBI:59776"/>
        <dbReference type="EC" id="4.1.2.13"/>
    </reaction>
</comment>
<sequence length="722" mass="78310">MKLPEAGVVRRVVLGAGRQATERHALELAVVPGRRGHGEDGRRAGEKSPLSSVMTCGELDWWMLLRAARAVLPPCCPLKCAEPCCAPRAVLRISLGASRMFPPAPRCRLRQASRPAMTSLEVTHHGTSPAAGAAPGDTRPPSRQLPSRDLLLSSSSSLLFPSLLSCIHPCSASQRTHNTRFAANPCVPLDHRDLTSSILSPTTTSLPDWRSGASTQQPPLPACWKGERRTDANDNGADQDKCRHRHCKHLAREARSSAFLVAPSPGKRQLTASCPPLSPHSRCHRGAPPLLGAAPPCPDNNKLDRKPRVPYARTATGPMLLHSGGTSQSWGSRCSHSSLRYSIDEPALRGRLTEQFDAHLALPSHADSIARKTGVIVGDDVLRLFEYAREKQFAVPAINVTSSSTAVAALEAARDAKAPIILQMSQGGAAYFAGKGVPNGDQAASIAGAIAGAQYIRSIAPTYGIPVILHTDHCAKKLLPWLDGMLDADEAYFKANGEPLFSSHMIDLSEEEVAWNVETTAKYLKRAAPMKQWLEMEIGITGGEEDGVNNEDVDNNSLYTQPEDILNIYNTLSPISPYFSIAAGFGNVHGVYKPGNVRLHPELLGKHQAFVHEAIKSKLDKPVFFVFHGGSGSSKKEYLDAISHGVVKVNMDTDMQYAYMAGIRDYMLNKKDYLMTAVGNPDGDDKPNKKYFDPRVWVREGEKTMAARVAEALKDFNCAGQV</sequence>
<comment type="similarity">
    <text evidence="4">Belongs to the class II fructose-bisphosphate aldolase family.</text>
</comment>
<dbReference type="PANTHER" id="PTHR30559:SF0">
    <property type="entry name" value="FRUCTOSE-BISPHOSPHATE ALDOLASE"/>
    <property type="match status" value="1"/>
</dbReference>
<evidence type="ECO:0000313" key="11">
    <source>
        <dbReference type="EMBL" id="KAK4087692.1"/>
    </source>
</evidence>
<protein>
    <recommendedName>
        <fullName evidence="5">fructose-bisphosphate aldolase</fullName>
        <ecNumber evidence="5">4.1.2.13</ecNumber>
    </recommendedName>
</protein>